<proteinExistence type="predicted"/>
<reference evidence="1 3" key="2">
    <citation type="journal article" date="2014" name="BMC Genomics">
        <title>An improved genome release (version Mt4.0) for the model legume Medicago truncatula.</title>
        <authorList>
            <person name="Tang H."/>
            <person name="Krishnakumar V."/>
            <person name="Bidwell S."/>
            <person name="Rosen B."/>
            <person name="Chan A."/>
            <person name="Zhou S."/>
            <person name="Gentzbittel L."/>
            <person name="Childs K.L."/>
            <person name="Yandell M."/>
            <person name="Gundlach H."/>
            <person name="Mayer K.F."/>
            <person name="Schwartz D.C."/>
            <person name="Town C.D."/>
        </authorList>
    </citation>
    <scope>GENOME REANNOTATION</scope>
    <source>
        <strain evidence="1">A17</strain>
        <strain evidence="2 3">cv. Jemalong A17</strain>
    </source>
</reference>
<reference evidence="2" key="3">
    <citation type="submission" date="2015-06" db="UniProtKB">
        <authorList>
            <consortium name="EnsemblPlants"/>
        </authorList>
    </citation>
    <scope>IDENTIFICATION</scope>
    <source>
        <strain evidence="2">cv. Jemalong A17</strain>
    </source>
</reference>
<dbReference type="HOGENOM" id="CLU_822251_0_0_1"/>
<evidence type="ECO:0000313" key="2">
    <source>
        <dbReference type="EnsemblPlants" id="KEH16904"/>
    </source>
</evidence>
<evidence type="ECO:0000313" key="3">
    <source>
        <dbReference type="Proteomes" id="UP000002051"/>
    </source>
</evidence>
<evidence type="ECO:0000313" key="1">
    <source>
        <dbReference type="EMBL" id="KEH16904.1"/>
    </source>
</evidence>
<sequence length="338" mass="38480">MWIVSRNEQINMWTNNWLGDSLLSLLDLPASLAPSLPEKVSSIITNGQWDLPQVVLFFPLVTDRIIKTIIPISPLQDQLIWFHFSDGDLSSKHAYTFLRPSAGVLSSVALIWRNFETSVHLFLCCPFASHLWTWLGELLHRSIDTSTVVSTLYSDKAKISTIVSMSGHASNGHCLPTSFDINLFDRFPIFLSFQKFKDIQMIIWKPPTHPYINVNTDGSLQNLSAACGVFSRDQTAIEMAVTHHCRYIWIEGNLTSALLAFSKPSLIPIRWRSCWHNCLSHSMEVLSLDIFHKGNGCAKKLATHGHTVLDTGWWESLPVFVRDDFYKDRYGLPNFRFP</sequence>
<dbReference type="AlphaFoldDB" id="A0A072TH78"/>
<evidence type="ECO:0008006" key="4">
    <source>
        <dbReference type="Google" id="ProtNLM"/>
    </source>
</evidence>
<dbReference type="EnsemblPlants" id="KEH16904">
    <property type="protein sequence ID" value="KEH16904"/>
    <property type="gene ID" value="MTR_0070s0030"/>
</dbReference>
<keyword evidence="3" id="KW-1185">Reference proteome</keyword>
<accession>A0A072TH78</accession>
<name>A0A072TH78_MEDTR</name>
<protein>
    <recommendedName>
        <fullName evidence="4">Reverse transcriptase zinc-binding domain-containing protein</fullName>
    </recommendedName>
</protein>
<reference evidence="1 3" key="1">
    <citation type="journal article" date="2011" name="Nature">
        <title>The Medicago genome provides insight into the evolution of rhizobial symbioses.</title>
        <authorList>
            <person name="Young N.D."/>
            <person name="Debelle F."/>
            <person name="Oldroyd G.E."/>
            <person name="Geurts R."/>
            <person name="Cannon S.B."/>
            <person name="Udvardi M.K."/>
            <person name="Benedito V.A."/>
            <person name="Mayer K.F."/>
            <person name="Gouzy J."/>
            <person name="Schoof H."/>
            <person name="Van de Peer Y."/>
            <person name="Proost S."/>
            <person name="Cook D.R."/>
            <person name="Meyers B.C."/>
            <person name="Spannagl M."/>
            <person name="Cheung F."/>
            <person name="De Mita S."/>
            <person name="Krishnakumar V."/>
            <person name="Gundlach H."/>
            <person name="Zhou S."/>
            <person name="Mudge J."/>
            <person name="Bharti A.K."/>
            <person name="Murray J.D."/>
            <person name="Naoumkina M.A."/>
            <person name="Rosen B."/>
            <person name="Silverstein K.A."/>
            <person name="Tang H."/>
            <person name="Rombauts S."/>
            <person name="Zhao P.X."/>
            <person name="Zhou P."/>
            <person name="Barbe V."/>
            <person name="Bardou P."/>
            <person name="Bechner M."/>
            <person name="Bellec A."/>
            <person name="Berger A."/>
            <person name="Berges H."/>
            <person name="Bidwell S."/>
            <person name="Bisseling T."/>
            <person name="Choisne N."/>
            <person name="Couloux A."/>
            <person name="Denny R."/>
            <person name="Deshpande S."/>
            <person name="Dai X."/>
            <person name="Doyle J.J."/>
            <person name="Dudez A.M."/>
            <person name="Farmer A.D."/>
            <person name="Fouteau S."/>
            <person name="Franken C."/>
            <person name="Gibelin C."/>
            <person name="Gish J."/>
            <person name="Goldstein S."/>
            <person name="Gonzalez A.J."/>
            <person name="Green P.J."/>
            <person name="Hallab A."/>
            <person name="Hartog M."/>
            <person name="Hua A."/>
            <person name="Humphray S.J."/>
            <person name="Jeong D.H."/>
            <person name="Jing Y."/>
            <person name="Jocker A."/>
            <person name="Kenton S.M."/>
            <person name="Kim D.J."/>
            <person name="Klee K."/>
            <person name="Lai H."/>
            <person name="Lang C."/>
            <person name="Lin S."/>
            <person name="Macmil S.L."/>
            <person name="Magdelenat G."/>
            <person name="Matthews L."/>
            <person name="McCorrison J."/>
            <person name="Monaghan E.L."/>
            <person name="Mun J.H."/>
            <person name="Najar F.Z."/>
            <person name="Nicholson C."/>
            <person name="Noirot C."/>
            <person name="O'Bleness M."/>
            <person name="Paule C.R."/>
            <person name="Poulain J."/>
            <person name="Prion F."/>
            <person name="Qin B."/>
            <person name="Qu C."/>
            <person name="Retzel E.F."/>
            <person name="Riddle C."/>
            <person name="Sallet E."/>
            <person name="Samain S."/>
            <person name="Samson N."/>
            <person name="Sanders I."/>
            <person name="Saurat O."/>
            <person name="Scarpelli C."/>
            <person name="Schiex T."/>
            <person name="Segurens B."/>
            <person name="Severin A.J."/>
            <person name="Sherrier D.J."/>
            <person name="Shi R."/>
            <person name="Sims S."/>
            <person name="Singer S.R."/>
            <person name="Sinharoy S."/>
            <person name="Sterck L."/>
            <person name="Viollet A."/>
            <person name="Wang B.B."/>
            <person name="Wang K."/>
            <person name="Wang M."/>
            <person name="Wang X."/>
            <person name="Warfsmann J."/>
            <person name="Weissenbach J."/>
            <person name="White D.D."/>
            <person name="White J.D."/>
            <person name="Wiley G.B."/>
            <person name="Wincker P."/>
            <person name="Xing Y."/>
            <person name="Yang L."/>
            <person name="Yao Z."/>
            <person name="Ying F."/>
            <person name="Zhai J."/>
            <person name="Zhou L."/>
            <person name="Zuber A."/>
            <person name="Denarie J."/>
            <person name="Dixon R.A."/>
            <person name="May G.D."/>
            <person name="Schwartz D.C."/>
            <person name="Rogers J."/>
            <person name="Quetier F."/>
            <person name="Town C.D."/>
            <person name="Roe B.A."/>
        </authorList>
    </citation>
    <scope>NUCLEOTIDE SEQUENCE [LARGE SCALE GENOMIC DNA]</scope>
    <source>
        <strain evidence="1">A17</strain>
        <strain evidence="2 3">cv. Jemalong A17</strain>
    </source>
</reference>
<gene>
    <name evidence="1" type="ORF">MTR_0070s0030</name>
</gene>
<organism evidence="1 3">
    <name type="scientific">Medicago truncatula</name>
    <name type="common">Barrel medic</name>
    <name type="synonym">Medicago tribuloides</name>
    <dbReference type="NCBI Taxonomy" id="3880"/>
    <lineage>
        <taxon>Eukaryota</taxon>
        <taxon>Viridiplantae</taxon>
        <taxon>Streptophyta</taxon>
        <taxon>Embryophyta</taxon>
        <taxon>Tracheophyta</taxon>
        <taxon>Spermatophyta</taxon>
        <taxon>Magnoliopsida</taxon>
        <taxon>eudicotyledons</taxon>
        <taxon>Gunneridae</taxon>
        <taxon>Pentapetalae</taxon>
        <taxon>rosids</taxon>
        <taxon>fabids</taxon>
        <taxon>Fabales</taxon>
        <taxon>Fabaceae</taxon>
        <taxon>Papilionoideae</taxon>
        <taxon>50 kb inversion clade</taxon>
        <taxon>NPAAA clade</taxon>
        <taxon>Hologalegina</taxon>
        <taxon>IRL clade</taxon>
        <taxon>Trifolieae</taxon>
        <taxon>Medicago</taxon>
    </lineage>
</organism>
<dbReference type="EMBL" id="KL402795">
    <property type="protein sequence ID" value="KEH16904.1"/>
    <property type="molecule type" value="Genomic_DNA"/>
</dbReference>
<dbReference type="Proteomes" id="UP000002051">
    <property type="component" value="Unassembled WGS sequence"/>
</dbReference>